<sequence>MDHASPYPDEAIRTLLGIEAVPEEIRGQLEHSAGGTYTVRCTALQAAVQALPEEARHSMSEEQLVVLMLGVAAAGEADPS</sequence>
<accession>A0A127A616</accession>
<dbReference type="EMBL" id="CP014519">
    <property type="protein sequence ID" value="AMM34763.1"/>
    <property type="molecule type" value="Genomic_DNA"/>
</dbReference>
<dbReference type="RefSeq" id="WP_066503064.1">
    <property type="nucleotide sequence ID" value="NZ_BJMO01000078.1"/>
</dbReference>
<protein>
    <submittedName>
        <fullName evidence="1">Uncharacterized protein</fullName>
    </submittedName>
</protein>
<keyword evidence="1" id="KW-0614">Plasmid</keyword>
<organism evidence="1 2">
    <name type="scientific">Sinomonas atrocyanea</name>
    <dbReference type="NCBI Taxonomy" id="37927"/>
    <lineage>
        <taxon>Bacteria</taxon>
        <taxon>Bacillati</taxon>
        <taxon>Actinomycetota</taxon>
        <taxon>Actinomycetes</taxon>
        <taxon>Micrococcales</taxon>
        <taxon>Micrococcaceae</taxon>
        <taxon>Sinomonas</taxon>
    </lineage>
</organism>
<evidence type="ECO:0000313" key="1">
    <source>
        <dbReference type="EMBL" id="AMM34763.1"/>
    </source>
</evidence>
<dbReference type="AlphaFoldDB" id="A0A127A616"/>
<evidence type="ECO:0000313" key="2">
    <source>
        <dbReference type="Proteomes" id="UP000070134"/>
    </source>
</evidence>
<keyword evidence="2" id="KW-1185">Reference proteome</keyword>
<dbReference type="KEGG" id="satk:SA2016_4111"/>
<dbReference type="Proteomes" id="UP000070134">
    <property type="component" value="Plasmid pSA01"/>
</dbReference>
<gene>
    <name evidence="1" type="ORF">SA2016_4111</name>
</gene>
<name>A0A127A616_9MICC</name>
<geneLocation type="plasmid" evidence="1 2">
    <name>pSA01</name>
</geneLocation>
<reference evidence="1 2" key="1">
    <citation type="submission" date="2016-02" db="EMBL/GenBank/DDBJ databases">
        <title>Complete genome of Sinomonas atrocyanea KCTC 3377.</title>
        <authorList>
            <person name="Kim K.M."/>
        </authorList>
    </citation>
    <scope>NUCLEOTIDE SEQUENCE [LARGE SCALE GENOMIC DNA]</scope>
    <source>
        <strain evidence="1 2">KCTC 3377</strain>
        <plasmid evidence="1 2">pSA01</plasmid>
    </source>
</reference>
<proteinExistence type="predicted"/>